<feature type="transmembrane region" description="Helical" evidence="8">
    <location>
        <begin position="21"/>
        <end position="46"/>
    </location>
</feature>
<keyword evidence="7 8" id="KW-0472">Membrane</keyword>
<dbReference type="InterPro" id="IPR035906">
    <property type="entry name" value="MetI-like_sf"/>
</dbReference>
<dbReference type="GO" id="GO:0043190">
    <property type="term" value="C:ATP-binding cassette (ABC) transporter complex"/>
    <property type="evidence" value="ECO:0007669"/>
    <property type="project" value="InterPro"/>
</dbReference>
<keyword evidence="4" id="KW-1003">Cell membrane</keyword>
<sequence length="361" mass="39528">MIGPLSISLRDRPPMQRGPAGLGFLSSWLNVGISILAAAFLLWLLVLFGKWAFWDSAWSDAGADPCGGASGACWAVIGARYRLILFGLYPYEEQWRSLVACLVVVAMVAASCVPRLWRAKWLIGIWISGFTVFIVLMQGGVFGLSEVTTERWGGLSLTLFIYTATIIIGMPLSVLLAIMRCSDDRVLRFLAGVVVDFIRSIPLLAVVFGAAIFAPFVLPGWLNTDNVYRVILGFALFFAAYQSTILQAGIQSVGLGQGEAARALGLTPSQGWWLVILPQAFRKALPATINQLVSTFKDTSVLVIVGLFELMASAKVAIQTGKWSDYYIEVYVFVALIYFAVSYSLTRYGAYLEARMRVGQD</sequence>
<dbReference type="AlphaFoldDB" id="A0A8J3E7T3"/>
<evidence type="ECO:0000256" key="3">
    <source>
        <dbReference type="ARBA" id="ARBA00022448"/>
    </source>
</evidence>
<feature type="transmembrane region" description="Helical" evidence="8">
    <location>
        <begin position="95"/>
        <end position="114"/>
    </location>
</feature>
<reference evidence="10" key="2">
    <citation type="submission" date="2020-09" db="EMBL/GenBank/DDBJ databases">
        <authorList>
            <person name="Sun Q."/>
            <person name="Zhou Y."/>
        </authorList>
    </citation>
    <scope>NUCLEOTIDE SEQUENCE</scope>
    <source>
        <strain evidence="10">CGMCC 1.15725</strain>
    </source>
</reference>
<evidence type="ECO:0000256" key="8">
    <source>
        <dbReference type="RuleBase" id="RU363032"/>
    </source>
</evidence>
<keyword evidence="3 8" id="KW-0813">Transport</keyword>
<dbReference type="Gene3D" id="1.10.3720.10">
    <property type="entry name" value="MetI-like"/>
    <property type="match status" value="1"/>
</dbReference>
<name>A0A8J3E7T3_9PROT</name>
<feature type="domain" description="ABC transmembrane type-1" evidence="9">
    <location>
        <begin position="155"/>
        <end position="349"/>
    </location>
</feature>
<organism evidence="10 11">
    <name type="scientific">Aliidongia dinghuensis</name>
    <dbReference type="NCBI Taxonomy" id="1867774"/>
    <lineage>
        <taxon>Bacteria</taxon>
        <taxon>Pseudomonadati</taxon>
        <taxon>Pseudomonadota</taxon>
        <taxon>Alphaproteobacteria</taxon>
        <taxon>Rhodospirillales</taxon>
        <taxon>Dongiaceae</taxon>
        <taxon>Aliidongia</taxon>
    </lineage>
</organism>
<dbReference type="Proteomes" id="UP000646365">
    <property type="component" value="Unassembled WGS sequence"/>
</dbReference>
<gene>
    <name evidence="10" type="ORF">GCM10011611_64360</name>
</gene>
<keyword evidence="6 8" id="KW-1133">Transmembrane helix</keyword>
<evidence type="ECO:0000256" key="2">
    <source>
        <dbReference type="ARBA" id="ARBA00010072"/>
    </source>
</evidence>
<keyword evidence="5 8" id="KW-0812">Transmembrane</keyword>
<dbReference type="CDD" id="cd06261">
    <property type="entry name" value="TM_PBP2"/>
    <property type="match status" value="1"/>
</dbReference>
<evidence type="ECO:0000313" key="10">
    <source>
        <dbReference type="EMBL" id="GGF49105.1"/>
    </source>
</evidence>
<feature type="transmembrane region" description="Helical" evidence="8">
    <location>
        <begin position="299"/>
        <end position="318"/>
    </location>
</feature>
<dbReference type="GO" id="GO:0006865">
    <property type="term" value="P:amino acid transport"/>
    <property type="evidence" value="ECO:0007669"/>
    <property type="project" value="TreeGrafter"/>
</dbReference>
<dbReference type="GO" id="GO:0022857">
    <property type="term" value="F:transmembrane transporter activity"/>
    <property type="evidence" value="ECO:0007669"/>
    <property type="project" value="InterPro"/>
</dbReference>
<comment type="similarity">
    <text evidence="2">Belongs to the binding-protein-dependent transport system permease family. HisMQ subfamily.</text>
</comment>
<comment type="caution">
    <text evidence="10">The sequence shown here is derived from an EMBL/GenBank/DDBJ whole genome shotgun (WGS) entry which is preliminary data.</text>
</comment>
<evidence type="ECO:0000256" key="1">
    <source>
        <dbReference type="ARBA" id="ARBA00004429"/>
    </source>
</evidence>
<reference evidence="10" key="1">
    <citation type="journal article" date="2014" name="Int. J. Syst. Evol. Microbiol.">
        <title>Complete genome sequence of Corynebacterium casei LMG S-19264T (=DSM 44701T), isolated from a smear-ripened cheese.</title>
        <authorList>
            <consortium name="US DOE Joint Genome Institute (JGI-PGF)"/>
            <person name="Walter F."/>
            <person name="Albersmeier A."/>
            <person name="Kalinowski J."/>
            <person name="Ruckert C."/>
        </authorList>
    </citation>
    <scope>NUCLEOTIDE SEQUENCE</scope>
    <source>
        <strain evidence="10">CGMCC 1.15725</strain>
    </source>
</reference>
<dbReference type="InterPro" id="IPR010065">
    <property type="entry name" value="AA_ABC_transptr_permease_3TM"/>
</dbReference>
<dbReference type="NCBIfam" id="TIGR01726">
    <property type="entry name" value="HEQRo_perm_3TM"/>
    <property type="match status" value="1"/>
</dbReference>
<feature type="transmembrane region" description="Helical" evidence="8">
    <location>
        <begin position="200"/>
        <end position="221"/>
    </location>
</feature>
<keyword evidence="11" id="KW-1185">Reference proteome</keyword>
<feature type="transmembrane region" description="Helical" evidence="8">
    <location>
        <begin position="227"/>
        <end position="246"/>
    </location>
</feature>
<proteinExistence type="inferred from homology"/>
<dbReference type="PANTHER" id="PTHR30614:SF41">
    <property type="entry name" value="INNER MEMBRANE AMINO-ACID ABC TRANSPORTER PERMEASE PROTEIN YHDY"/>
    <property type="match status" value="1"/>
</dbReference>
<dbReference type="EMBL" id="BMJQ01000029">
    <property type="protein sequence ID" value="GGF49105.1"/>
    <property type="molecule type" value="Genomic_DNA"/>
</dbReference>
<comment type="subcellular location">
    <subcellularLocation>
        <location evidence="1">Cell inner membrane</location>
        <topology evidence="1">Multi-pass membrane protein</topology>
    </subcellularLocation>
    <subcellularLocation>
        <location evidence="8">Cell membrane</location>
        <topology evidence="8">Multi-pass membrane protein</topology>
    </subcellularLocation>
</comment>
<evidence type="ECO:0000313" key="11">
    <source>
        <dbReference type="Proteomes" id="UP000646365"/>
    </source>
</evidence>
<dbReference type="Pfam" id="PF00528">
    <property type="entry name" value="BPD_transp_1"/>
    <property type="match status" value="1"/>
</dbReference>
<evidence type="ECO:0000259" key="9">
    <source>
        <dbReference type="PROSITE" id="PS50928"/>
    </source>
</evidence>
<dbReference type="SUPFAM" id="SSF161098">
    <property type="entry name" value="MetI-like"/>
    <property type="match status" value="1"/>
</dbReference>
<dbReference type="InterPro" id="IPR000515">
    <property type="entry name" value="MetI-like"/>
</dbReference>
<dbReference type="PANTHER" id="PTHR30614">
    <property type="entry name" value="MEMBRANE COMPONENT OF AMINO ACID ABC TRANSPORTER"/>
    <property type="match status" value="1"/>
</dbReference>
<feature type="transmembrane region" description="Helical" evidence="8">
    <location>
        <begin position="159"/>
        <end position="179"/>
    </location>
</feature>
<dbReference type="PROSITE" id="PS50928">
    <property type="entry name" value="ABC_TM1"/>
    <property type="match status" value="1"/>
</dbReference>
<evidence type="ECO:0000256" key="5">
    <source>
        <dbReference type="ARBA" id="ARBA00022692"/>
    </source>
</evidence>
<protein>
    <submittedName>
        <fullName evidence="10">ABC transporter permease</fullName>
    </submittedName>
</protein>
<accession>A0A8J3E7T3</accession>
<evidence type="ECO:0000256" key="6">
    <source>
        <dbReference type="ARBA" id="ARBA00022989"/>
    </source>
</evidence>
<feature type="transmembrane region" description="Helical" evidence="8">
    <location>
        <begin position="330"/>
        <end position="350"/>
    </location>
</feature>
<evidence type="ECO:0000256" key="4">
    <source>
        <dbReference type="ARBA" id="ARBA00022475"/>
    </source>
</evidence>
<dbReference type="InterPro" id="IPR043429">
    <property type="entry name" value="ArtM/GltK/GlnP/TcyL/YhdX-like"/>
</dbReference>
<feature type="transmembrane region" description="Helical" evidence="8">
    <location>
        <begin position="121"/>
        <end position="139"/>
    </location>
</feature>
<evidence type="ECO:0000256" key="7">
    <source>
        <dbReference type="ARBA" id="ARBA00023136"/>
    </source>
</evidence>